<keyword evidence="1" id="KW-0808">Transferase</keyword>
<reference evidence="1" key="1">
    <citation type="journal article" date="2021" name="New Phytol.">
        <title>Evolutionary innovations through gain and loss of genes in the ectomycorrhizal Boletales.</title>
        <authorList>
            <person name="Wu G."/>
            <person name="Miyauchi S."/>
            <person name="Morin E."/>
            <person name="Kuo A."/>
            <person name="Drula E."/>
            <person name="Varga T."/>
            <person name="Kohler A."/>
            <person name="Feng B."/>
            <person name="Cao Y."/>
            <person name="Lipzen A."/>
            <person name="Daum C."/>
            <person name="Hundley H."/>
            <person name="Pangilinan J."/>
            <person name="Johnson J."/>
            <person name="Barry K."/>
            <person name="LaButti K."/>
            <person name="Ng V."/>
            <person name="Ahrendt S."/>
            <person name="Min B."/>
            <person name="Choi I.G."/>
            <person name="Park H."/>
            <person name="Plett J.M."/>
            <person name="Magnuson J."/>
            <person name="Spatafora J.W."/>
            <person name="Nagy L.G."/>
            <person name="Henrissat B."/>
            <person name="Grigoriev I.V."/>
            <person name="Yang Z.L."/>
            <person name="Xu J."/>
            <person name="Martin F.M."/>
        </authorList>
    </citation>
    <scope>NUCLEOTIDE SEQUENCE</scope>
    <source>
        <strain evidence="1">KUC20120723A-06</strain>
    </source>
</reference>
<keyword evidence="2" id="KW-1185">Reference proteome</keyword>
<accession>A0ACB8BBH6</accession>
<gene>
    <name evidence="1" type="ORF">BV22DRAFT_1070907</name>
</gene>
<keyword evidence="1" id="KW-0489">Methyltransferase</keyword>
<organism evidence="1 2">
    <name type="scientific">Leucogyrophana mollusca</name>
    <dbReference type="NCBI Taxonomy" id="85980"/>
    <lineage>
        <taxon>Eukaryota</taxon>
        <taxon>Fungi</taxon>
        <taxon>Dikarya</taxon>
        <taxon>Basidiomycota</taxon>
        <taxon>Agaricomycotina</taxon>
        <taxon>Agaricomycetes</taxon>
        <taxon>Agaricomycetidae</taxon>
        <taxon>Boletales</taxon>
        <taxon>Boletales incertae sedis</taxon>
        <taxon>Leucogyrophana</taxon>
    </lineage>
</organism>
<evidence type="ECO:0000313" key="2">
    <source>
        <dbReference type="Proteomes" id="UP000790709"/>
    </source>
</evidence>
<proteinExistence type="predicted"/>
<dbReference type="EMBL" id="MU266494">
    <property type="protein sequence ID" value="KAH7922198.1"/>
    <property type="molecule type" value="Genomic_DNA"/>
</dbReference>
<name>A0ACB8BBH6_9AGAM</name>
<sequence>MPLQTEANSIPLASNDDTSPSDATHDQQRYYQSFPGAQYVLPSDPKEGQRFDALLLQHHVLKRAFQDKLVFAPIVLSPGDSVLDSGTGSAIWLLDIQQELPMEVNLYGIDIESRLFPPHQSAERLQLSIASASDLPAEWTHKFALVNQRLLVAALQVEQWTVVLKELYRVLTPGGWVQLGEIGTQHSKAGPMTERHRQLVKALFAKRNLLWDCAARLPSMLEHAGFTDIHVEEQSIPIGKHSGQAGVDALTNFAGVYRGLKVPLVKAGITSSAEYDELVDLMETEWNEVPTSATAFCAFYARKPLV</sequence>
<evidence type="ECO:0000313" key="1">
    <source>
        <dbReference type="EMBL" id="KAH7922198.1"/>
    </source>
</evidence>
<protein>
    <submittedName>
        <fullName evidence="1">S-adenosyl-L-methionine-dependent methyltransferase</fullName>
    </submittedName>
</protein>
<dbReference type="Proteomes" id="UP000790709">
    <property type="component" value="Unassembled WGS sequence"/>
</dbReference>
<comment type="caution">
    <text evidence="1">The sequence shown here is derived from an EMBL/GenBank/DDBJ whole genome shotgun (WGS) entry which is preliminary data.</text>
</comment>